<gene>
    <name evidence="1" type="ORF">ORAREDHAP_LOCUS44891</name>
</gene>
<dbReference type="OrthoDB" id="1718857at2759"/>
<organism evidence="1 2">
    <name type="scientific">Prunus armeniaca</name>
    <name type="common">Apricot</name>
    <name type="synonym">Armeniaca vulgaris</name>
    <dbReference type="NCBI Taxonomy" id="36596"/>
    <lineage>
        <taxon>Eukaryota</taxon>
        <taxon>Viridiplantae</taxon>
        <taxon>Streptophyta</taxon>
        <taxon>Embryophyta</taxon>
        <taxon>Tracheophyta</taxon>
        <taxon>Spermatophyta</taxon>
        <taxon>Magnoliopsida</taxon>
        <taxon>eudicotyledons</taxon>
        <taxon>Gunneridae</taxon>
        <taxon>Pentapetalae</taxon>
        <taxon>rosids</taxon>
        <taxon>fabids</taxon>
        <taxon>Rosales</taxon>
        <taxon>Rosaceae</taxon>
        <taxon>Amygdaloideae</taxon>
        <taxon>Amygdaleae</taxon>
        <taxon>Prunus</taxon>
    </lineage>
</organism>
<protein>
    <submittedName>
        <fullName evidence="1">Uncharacterized protein</fullName>
    </submittedName>
</protein>
<evidence type="ECO:0000313" key="1">
    <source>
        <dbReference type="EMBL" id="CAB4317929.1"/>
    </source>
</evidence>
<name>A0A6J5XW78_PRUAR</name>
<dbReference type="Proteomes" id="UP000507245">
    <property type="component" value="Unassembled WGS sequence"/>
</dbReference>
<sequence>MRDEHEKTGRHVYAYGDFEEADEKFRSRPRGGRKRKYSTREMLVRKRVTPPDQLGQESEYLSWLLSHEAEDENCAMPLKQMIGHAQRWQ</sequence>
<dbReference type="EMBL" id="CAEKKB010000007">
    <property type="protein sequence ID" value="CAB4317929.1"/>
    <property type="molecule type" value="Genomic_DNA"/>
</dbReference>
<accession>A0A6J5XW78</accession>
<keyword evidence="2" id="KW-1185">Reference proteome</keyword>
<dbReference type="AlphaFoldDB" id="A0A6J5XW78"/>
<reference evidence="2" key="1">
    <citation type="journal article" date="2020" name="Genome Biol.">
        <title>Gamete binning: chromosome-level and haplotype-resolved genome assembly enabled by high-throughput single-cell sequencing of gamete genomes.</title>
        <authorList>
            <person name="Campoy J.A."/>
            <person name="Sun H."/>
            <person name="Goel M."/>
            <person name="Jiao W.-B."/>
            <person name="Folz-Donahue K."/>
            <person name="Wang N."/>
            <person name="Rubio M."/>
            <person name="Liu C."/>
            <person name="Kukat C."/>
            <person name="Ruiz D."/>
            <person name="Huettel B."/>
            <person name="Schneeberger K."/>
        </authorList>
    </citation>
    <scope>NUCLEOTIDE SEQUENCE [LARGE SCALE GENOMIC DNA]</scope>
    <source>
        <strain evidence="2">cv. Rojo Pasion</strain>
    </source>
</reference>
<proteinExistence type="predicted"/>
<evidence type="ECO:0000313" key="2">
    <source>
        <dbReference type="Proteomes" id="UP000507245"/>
    </source>
</evidence>